<keyword evidence="7" id="KW-1185">Reference proteome</keyword>
<dbReference type="InterPro" id="IPR017596">
    <property type="entry name" value="PdhA/BkdA"/>
</dbReference>
<dbReference type="InterPro" id="IPR001017">
    <property type="entry name" value="DH_E1"/>
</dbReference>
<dbReference type="CDD" id="cd02000">
    <property type="entry name" value="TPP_E1_PDC_ADC_BCADC"/>
    <property type="match status" value="1"/>
</dbReference>
<proteinExistence type="predicted"/>
<reference evidence="6 7" key="1">
    <citation type="submission" date="2024-07" db="EMBL/GenBank/DDBJ databases">
        <authorList>
            <person name="Thanompreechachai J."/>
            <person name="Duangmal K."/>
        </authorList>
    </citation>
    <scope>NUCLEOTIDE SEQUENCE [LARGE SCALE GENOMIC DNA]</scope>
    <source>
        <strain evidence="6 7">LSe6-4</strain>
    </source>
</reference>
<sequence>MTDTALDPVRAPRQDAGPRQQQMVQLLDEHGVRHHDPEHDLDLTPAELLGLYREMVLMRRFDSEAEALQRKGQLGLWAGSRGQEASQVGAGRAARRQDQLFPSYRDHGALLSRGVDPLHILSIFRGIDHGGWDPVEMGVHPYTLVIAAQMLPAVGYGMGVQRDGAVGTGDPDRDTAVIAFFGDGATSQGEAAEALSWASVFNAPVVFFCQNNQWAISEPVSRQSPVPLHRRAEGAGMPGVLVDGNDVLAVLSVVRSALDRARSGGGPTFVESFTFRMGAHTTSDDPTRYRLAAEVDAWREKDPIDRLRTYLNAEGVLDEEFEARLAADSEALAERLREGVSAMADPDPASMFEHAYAEPHPQVTAERDEFLAAWEQQDADAHAAAHAAAHGGTR</sequence>
<name>A0ABV4GZZ1_9ACTN</name>
<evidence type="ECO:0000256" key="4">
    <source>
        <dbReference type="SAM" id="MobiDB-lite"/>
    </source>
</evidence>
<evidence type="ECO:0000313" key="7">
    <source>
        <dbReference type="Proteomes" id="UP001565927"/>
    </source>
</evidence>
<protein>
    <submittedName>
        <fullName evidence="6">Pyruvate dehydrogenase (Acetyl-transferring) E1 component subunit alpha</fullName>
    </submittedName>
</protein>
<evidence type="ECO:0000256" key="2">
    <source>
        <dbReference type="ARBA" id="ARBA00023002"/>
    </source>
</evidence>
<dbReference type="PANTHER" id="PTHR43380">
    <property type="entry name" value="2-OXOISOVALERATE DEHYDROGENASE SUBUNIT ALPHA, MITOCHONDRIAL"/>
    <property type="match status" value="1"/>
</dbReference>
<feature type="domain" description="Dehydrogenase E1 component" evidence="5">
    <location>
        <begin position="53"/>
        <end position="330"/>
    </location>
</feature>
<organism evidence="6 7">
    <name type="scientific">Kineococcus halophytocola</name>
    <dbReference type="NCBI Taxonomy" id="3234027"/>
    <lineage>
        <taxon>Bacteria</taxon>
        <taxon>Bacillati</taxon>
        <taxon>Actinomycetota</taxon>
        <taxon>Actinomycetes</taxon>
        <taxon>Kineosporiales</taxon>
        <taxon>Kineosporiaceae</taxon>
        <taxon>Kineococcus</taxon>
    </lineage>
</organism>
<dbReference type="InterPro" id="IPR029061">
    <property type="entry name" value="THDP-binding"/>
</dbReference>
<evidence type="ECO:0000313" key="6">
    <source>
        <dbReference type="EMBL" id="MEZ0164864.1"/>
    </source>
</evidence>
<dbReference type="InterPro" id="IPR050771">
    <property type="entry name" value="Alpha-ketoacid_DH_E1_comp"/>
</dbReference>
<feature type="region of interest" description="Disordered" evidence="4">
    <location>
        <begin position="1"/>
        <end position="20"/>
    </location>
</feature>
<dbReference type="RefSeq" id="WP_370441104.1">
    <property type="nucleotide sequence ID" value="NZ_JBGFTU010000008.1"/>
</dbReference>
<gene>
    <name evidence="6" type="primary">pdhA</name>
    <name evidence="6" type="ORF">AB2L27_08810</name>
</gene>
<evidence type="ECO:0000256" key="1">
    <source>
        <dbReference type="ARBA" id="ARBA00001964"/>
    </source>
</evidence>
<evidence type="ECO:0000259" key="5">
    <source>
        <dbReference type="Pfam" id="PF00676"/>
    </source>
</evidence>
<dbReference type="Proteomes" id="UP001565927">
    <property type="component" value="Unassembled WGS sequence"/>
</dbReference>
<dbReference type="Pfam" id="PF00676">
    <property type="entry name" value="E1_dh"/>
    <property type="match status" value="1"/>
</dbReference>
<accession>A0ABV4GZZ1</accession>
<dbReference type="EMBL" id="JBGFTU010000008">
    <property type="protein sequence ID" value="MEZ0164864.1"/>
    <property type="molecule type" value="Genomic_DNA"/>
</dbReference>
<dbReference type="NCBIfam" id="TIGR03181">
    <property type="entry name" value="PDH_E1_alph_x"/>
    <property type="match status" value="1"/>
</dbReference>
<keyword evidence="3" id="KW-0786">Thiamine pyrophosphate</keyword>
<dbReference type="PANTHER" id="PTHR43380:SF1">
    <property type="entry name" value="2-OXOISOVALERATE DEHYDROGENASE SUBUNIT ALPHA, MITOCHONDRIAL"/>
    <property type="match status" value="1"/>
</dbReference>
<evidence type="ECO:0000256" key="3">
    <source>
        <dbReference type="ARBA" id="ARBA00023052"/>
    </source>
</evidence>
<keyword evidence="6" id="KW-0670">Pyruvate</keyword>
<comment type="caution">
    <text evidence="6">The sequence shown here is derived from an EMBL/GenBank/DDBJ whole genome shotgun (WGS) entry which is preliminary data.</text>
</comment>
<comment type="cofactor">
    <cofactor evidence="1">
        <name>thiamine diphosphate</name>
        <dbReference type="ChEBI" id="CHEBI:58937"/>
    </cofactor>
</comment>
<dbReference type="SUPFAM" id="SSF52518">
    <property type="entry name" value="Thiamin diphosphate-binding fold (THDP-binding)"/>
    <property type="match status" value="1"/>
</dbReference>
<keyword evidence="2" id="KW-0560">Oxidoreductase</keyword>
<dbReference type="Gene3D" id="3.40.50.970">
    <property type="match status" value="1"/>
</dbReference>